<proteinExistence type="predicted"/>
<accession>A0A0A9F8B4</accession>
<reference evidence="1" key="1">
    <citation type="submission" date="2014-09" db="EMBL/GenBank/DDBJ databases">
        <authorList>
            <person name="Magalhaes I.L.F."/>
            <person name="Oliveira U."/>
            <person name="Santos F.R."/>
            <person name="Vidigal T.H.D.A."/>
            <person name="Brescovit A.D."/>
            <person name="Santos A.J."/>
        </authorList>
    </citation>
    <scope>NUCLEOTIDE SEQUENCE</scope>
    <source>
        <tissue evidence="1">Shoot tissue taken approximately 20 cm above the soil surface</tissue>
    </source>
</reference>
<protein>
    <submittedName>
        <fullName evidence="1">Uncharacterized protein</fullName>
    </submittedName>
</protein>
<dbReference type="EMBL" id="GBRH01188616">
    <property type="protein sequence ID" value="JAE09280.1"/>
    <property type="molecule type" value="Transcribed_RNA"/>
</dbReference>
<dbReference type="AlphaFoldDB" id="A0A0A9F8B4"/>
<reference evidence="1" key="2">
    <citation type="journal article" date="2015" name="Data Brief">
        <title>Shoot transcriptome of the giant reed, Arundo donax.</title>
        <authorList>
            <person name="Barrero R.A."/>
            <person name="Guerrero F.D."/>
            <person name="Moolhuijzen P."/>
            <person name="Goolsby J.A."/>
            <person name="Tidwell J."/>
            <person name="Bellgard S.E."/>
            <person name="Bellgard M.I."/>
        </authorList>
    </citation>
    <scope>NUCLEOTIDE SEQUENCE</scope>
    <source>
        <tissue evidence="1">Shoot tissue taken approximately 20 cm above the soil surface</tissue>
    </source>
</reference>
<organism evidence="1">
    <name type="scientific">Arundo donax</name>
    <name type="common">Giant reed</name>
    <name type="synonym">Donax arundinaceus</name>
    <dbReference type="NCBI Taxonomy" id="35708"/>
    <lineage>
        <taxon>Eukaryota</taxon>
        <taxon>Viridiplantae</taxon>
        <taxon>Streptophyta</taxon>
        <taxon>Embryophyta</taxon>
        <taxon>Tracheophyta</taxon>
        <taxon>Spermatophyta</taxon>
        <taxon>Magnoliopsida</taxon>
        <taxon>Liliopsida</taxon>
        <taxon>Poales</taxon>
        <taxon>Poaceae</taxon>
        <taxon>PACMAD clade</taxon>
        <taxon>Arundinoideae</taxon>
        <taxon>Arundineae</taxon>
        <taxon>Arundo</taxon>
    </lineage>
</organism>
<sequence length="36" mass="4254">MLNNELLLLAHVCFCHCCEYRMLAVLRIVRNMFVGQ</sequence>
<name>A0A0A9F8B4_ARUDO</name>
<evidence type="ECO:0000313" key="1">
    <source>
        <dbReference type="EMBL" id="JAE09280.1"/>
    </source>
</evidence>